<feature type="domain" description="Mechanosensitive ion channel MscS" evidence="8">
    <location>
        <begin position="348"/>
        <end position="415"/>
    </location>
</feature>
<feature type="transmembrane region" description="Helical" evidence="7">
    <location>
        <begin position="331"/>
        <end position="350"/>
    </location>
</feature>
<evidence type="ECO:0000256" key="7">
    <source>
        <dbReference type="SAM" id="Phobius"/>
    </source>
</evidence>
<dbReference type="InterPro" id="IPR011014">
    <property type="entry name" value="MscS_channel_TM-2"/>
</dbReference>
<evidence type="ECO:0000259" key="8">
    <source>
        <dbReference type="Pfam" id="PF00924"/>
    </source>
</evidence>
<keyword evidence="3" id="KW-1003">Cell membrane</keyword>
<name>A0A4Q7E327_9CYAN</name>
<dbReference type="Gene3D" id="1.10.287.1260">
    <property type="match status" value="1"/>
</dbReference>
<evidence type="ECO:0000256" key="5">
    <source>
        <dbReference type="ARBA" id="ARBA00022989"/>
    </source>
</evidence>
<feature type="transmembrane region" description="Helical" evidence="7">
    <location>
        <begin position="21"/>
        <end position="41"/>
    </location>
</feature>
<dbReference type="InterPro" id="IPR011066">
    <property type="entry name" value="MscS_channel_C_sf"/>
</dbReference>
<evidence type="ECO:0000256" key="2">
    <source>
        <dbReference type="ARBA" id="ARBA00008017"/>
    </source>
</evidence>
<evidence type="ECO:0000313" key="10">
    <source>
        <dbReference type="EMBL" id="RZM75701.1"/>
    </source>
</evidence>
<reference evidence="10 11" key="1">
    <citation type="submission" date="2018-11" db="EMBL/GenBank/DDBJ databases">
        <title>Whole genome sequencing of an environmental sample.</title>
        <authorList>
            <person name="Sarangi A.N."/>
            <person name="Singh D."/>
            <person name="Tripathy S."/>
        </authorList>
    </citation>
    <scope>NUCLEOTIDE SEQUENCE [LARGE SCALE GENOMIC DNA]</scope>
    <source>
        <strain evidence="10 11">Lakshadweep</strain>
    </source>
</reference>
<dbReference type="GO" id="GO:0055085">
    <property type="term" value="P:transmembrane transport"/>
    <property type="evidence" value="ECO:0007669"/>
    <property type="project" value="InterPro"/>
</dbReference>
<dbReference type="AlphaFoldDB" id="A0A4Q7E327"/>
<keyword evidence="5 7" id="KW-1133">Transmembrane helix</keyword>
<dbReference type="Proteomes" id="UP000292459">
    <property type="component" value="Unassembled WGS sequence"/>
</dbReference>
<dbReference type="EMBL" id="QVFV01000007">
    <property type="protein sequence ID" value="RZM75701.1"/>
    <property type="molecule type" value="Genomic_DNA"/>
</dbReference>
<evidence type="ECO:0000256" key="6">
    <source>
        <dbReference type="ARBA" id="ARBA00023136"/>
    </source>
</evidence>
<dbReference type="InterPro" id="IPR052702">
    <property type="entry name" value="MscS-like_channel"/>
</dbReference>
<organism evidence="10 11">
    <name type="scientific">Leptolyngbya iicbica LK</name>
    <dbReference type="NCBI Taxonomy" id="2294035"/>
    <lineage>
        <taxon>Bacteria</taxon>
        <taxon>Bacillati</taxon>
        <taxon>Cyanobacteriota</taxon>
        <taxon>Cyanophyceae</taxon>
        <taxon>Leptolyngbyales</taxon>
        <taxon>Leptolyngbyaceae</taxon>
        <taxon>Leptolyngbya group</taxon>
        <taxon>Leptolyngbya</taxon>
        <taxon>Leptolyngbya iicbica</taxon>
    </lineage>
</organism>
<dbReference type="SUPFAM" id="SSF82861">
    <property type="entry name" value="Mechanosensitive channel protein MscS (YggB), transmembrane region"/>
    <property type="match status" value="1"/>
</dbReference>
<feature type="transmembrane region" description="Helical" evidence="7">
    <location>
        <begin position="260"/>
        <end position="286"/>
    </location>
</feature>
<comment type="caution">
    <text evidence="10">The sequence shown here is derived from an EMBL/GenBank/DDBJ whole genome shotgun (WGS) entry which is preliminary data.</text>
</comment>
<feature type="transmembrane region" description="Helical" evidence="7">
    <location>
        <begin position="203"/>
        <end position="226"/>
    </location>
</feature>
<dbReference type="PANTHER" id="PTHR30347:SF1">
    <property type="entry name" value="MECHANOSENSITIVE CHANNEL MSCK"/>
    <property type="match status" value="1"/>
</dbReference>
<keyword evidence="6 7" id="KW-0472">Membrane</keyword>
<dbReference type="SUPFAM" id="SSF82689">
    <property type="entry name" value="Mechanosensitive channel protein MscS (YggB), C-terminal domain"/>
    <property type="match status" value="1"/>
</dbReference>
<dbReference type="InterPro" id="IPR010920">
    <property type="entry name" value="LSM_dom_sf"/>
</dbReference>
<dbReference type="InterPro" id="IPR023408">
    <property type="entry name" value="MscS_beta-dom_sf"/>
</dbReference>
<evidence type="ECO:0000256" key="1">
    <source>
        <dbReference type="ARBA" id="ARBA00004651"/>
    </source>
</evidence>
<dbReference type="Gene3D" id="3.30.70.100">
    <property type="match status" value="1"/>
</dbReference>
<dbReference type="InterPro" id="IPR049278">
    <property type="entry name" value="MS_channel_C"/>
</dbReference>
<feature type="transmembrane region" description="Helical" evidence="7">
    <location>
        <begin position="307"/>
        <end position="325"/>
    </location>
</feature>
<evidence type="ECO:0000259" key="9">
    <source>
        <dbReference type="Pfam" id="PF21082"/>
    </source>
</evidence>
<dbReference type="InterPro" id="IPR006686">
    <property type="entry name" value="MscS_channel_CS"/>
</dbReference>
<dbReference type="InterPro" id="IPR006685">
    <property type="entry name" value="MscS_channel_2nd"/>
</dbReference>
<dbReference type="RefSeq" id="WP_044151243.1">
    <property type="nucleotide sequence ID" value="NZ_QVFV01000007.1"/>
</dbReference>
<dbReference type="Pfam" id="PF21082">
    <property type="entry name" value="MS_channel_3rd"/>
    <property type="match status" value="1"/>
</dbReference>
<evidence type="ECO:0000256" key="3">
    <source>
        <dbReference type="ARBA" id="ARBA00022475"/>
    </source>
</evidence>
<dbReference type="PROSITE" id="PS01246">
    <property type="entry name" value="UPF0003"/>
    <property type="match status" value="1"/>
</dbReference>
<evidence type="ECO:0000313" key="11">
    <source>
        <dbReference type="Proteomes" id="UP000292459"/>
    </source>
</evidence>
<accession>A0A4Q7E327</accession>
<dbReference type="Pfam" id="PF00924">
    <property type="entry name" value="MS_channel_2nd"/>
    <property type="match status" value="1"/>
</dbReference>
<dbReference type="GO" id="GO:0005886">
    <property type="term" value="C:plasma membrane"/>
    <property type="evidence" value="ECO:0007669"/>
    <property type="project" value="UniProtKB-SubCell"/>
</dbReference>
<dbReference type="OrthoDB" id="9809206at2"/>
<dbReference type="SUPFAM" id="SSF50182">
    <property type="entry name" value="Sm-like ribonucleoproteins"/>
    <property type="match status" value="1"/>
</dbReference>
<evidence type="ECO:0000256" key="4">
    <source>
        <dbReference type="ARBA" id="ARBA00022692"/>
    </source>
</evidence>
<dbReference type="Gene3D" id="2.30.30.60">
    <property type="match status" value="1"/>
</dbReference>
<protein>
    <submittedName>
        <fullName evidence="10">Mechanosensitive ion channel protein MscS</fullName>
    </submittedName>
</protein>
<comment type="similarity">
    <text evidence="2">Belongs to the MscS (TC 1.A.23) family.</text>
</comment>
<proteinExistence type="inferred from homology"/>
<keyword evidence="11" id="KW-1185">Reference proteome</keyword>
<dbReference type="PANTHER" id="PTHR30347">
    <property type="entry name" value="POTASSIUM CHANNEL RELATED"/>
    <property type="match status" value="1"/>
</dbReference>
<keyword evidence="4 7" id="KW-0812">Transmembrane</keyword>
<feature type="domain" description="Mechanosensitive ion channel MscS C-terminal" evidence="9">
    <location>
        <begin position="423"/>
        <end position="505"/>
    </location>
</feature>
<comment type="subcellular location">
    <subcellularLocation>
        <location evidence="1">Cell membrane</location>
        <topology evidence="1">Multi-pass membrane protein</topology>
    </subcellularLocation>
</comment>
<sequence>MGERRPSRQQPRRGLLNRWRLLWAGLMALVLGISIIGSVMAQPLVLNSAPIVLDGRPLFEVAPANQMTADERAEQISGDLEDLLEEDDGLNVSTEVRNKAPVILIDGSYLMTVTQNDADLNDADSPEELAPVWAEQLDQELEIAQTERSNAVLQRRLVYSLGLIALTLLAHRLIGYLWRRSLRPLLENLATSRDDGQAPPAGFNLLMSLLLSLIRFGLWLGVINYITLLFPLTRRWSYFFQRQVLEGLLAPNFQLGQTEISIFSLFVLIGILLGIVVVSGIFANFLRSRVLRLTGIDRGLQAAIAVIAKYSMIFVGTVLLLQIWGVDLSSLALIASALGVGIGIGLQNIVKDFGSGFILVFERPIQVGDFVAFGEFQGTVEHIGARSTEIKTLDQVSIIVPNSRFLEQEVINWSHRNPVSRIRLPVGVAYSSDPKDVKQVLIEASYQHPQVLSKPPPLVFFKGFGDSSLDFELLVWIADPPKQLVIKSDLYFSIEAALRQHNIEIPFPQRDLHIRSEQLPVEVLKQLRPGDRL</sequence>
<gene>
    <name evidence="10" type="ORF">DYY88_20600</name>
</gene>